<keyword evidence="9" id="KW-1185">Reference proteome</keyword>
<evidence type="ECO:0000313" key="9">
    <source>
        <dbReference type="Proteomes" id="UP001163739"/>
    </source>
</evidence>
<feature type="transmembrane region" description="Helical" evidence="7">
    <location>
        <begin position="221"/>
        <end position="239"/>
    </location>
</feature>
<feature type="transmembrane region" description="Helical" evidence="7">
    <location>
        <begin position="379"/>
        <end position="397"/>
    </location>
</feature>
<gene>
    <name evidence="8" type="ORF">NKI27_16795</name>
</gene>
<keyword evidence="5 7" id="KW-1133">Transmembrane helix</keyword>
<dbReference type="PANTHER" id="PTHR30043">
    <property type="entry name" value="PHOSPHONATES TRANSPORT SYSTEM PERMEASE PROTEIN"/>
    <property type="match status" value="1"/>
</dbReference>
<keyword evidence="4 7" id="KW-0812">Transmembrane</keyword>
<evidence type="ECO:0000313" key="8">
    <source>
        <dbReference type="EMBL" id="UZE95698.1"/>
    </source>
</evidence>
<feature type="transmembrane region" description="Helical" evidence="7">
    <location>
        <begin position="439"/>
        <end position="459"/>
    </location>
</feature>
<feature type="transmembrane region" description="Helical" evidence="7">
    <location>
        <begin position="318"/>
        <end position="338"/>
    </location>
</feature>
<proteinExistence type="predicted"/>
<dbReference type="Proteomes" id="UP001163739">
    <property type="component" value="Chromosome"/>
</dbReference>
<protein>
    <submittedName>
        <fullName evidence="8">ABC transporter permease</fullName>
    </submittedName>
</protein>
<dbReference type="EMBL" id="CP100390">
    <property type="protein sequence ID" value="UZE95698.1"/>
    <property type="molecule type" value="Genomic_DNA"/>
</dbReference>
<keyword evidence="3" id="KW-1003">Cell membrane</keyword>
<evidence type="ECO:0000256" key="2">
    <source>
        <dbReference type="ARBA" id="ARBA00022448"/>
    </source>
</evidence>
<feature type="transmembrane region" description="Helical" evidence="7">
    <location>
        <begin position="113"/>
        <end position="136"/>
    </location>
</feature>
<name>A0ABY6N0S0_9ALTE</name>
<feature type="transmembrane region" description="Helical" evidence="7">
    <location>
        <begin position="73"/>
        <end position="92"/>
    </location>
</feature>
<feature type="transmembrane region" description="Helical" evidence="7">
    <location>
        <begin position="251"/>
        <end position="274"/>
    </location>
</feature>
<dbReference type="InterPro" id="IPR035906">
    <property type="entry name" value="MetI-like_sf"/>
</dbReference>
<comment type="subcellular location">
    <subcellularLocation>
        <location evidence="1">Cell membrane</location>
        <topology evidence="1">Multi-pass membrane protein</topology>
    </subcellularLocation>
</comment>
<dbReference type="RefSeq" id="WP_265047188.1">
    <property type="nucleotide sequence ID" value="NZ_CP100390.1"/>
</dbReference>
<evidence type="ECO:0000256" key="6">
    <source>
        <dbReference type="ARBA" id="ARBA00023136"/>
    </source>
</evidence>
<dbReference type="Gene3D" id="1.10.3720.10">
    <property type="entry name" value="MetI-like"/>
    <property type="match status" value="1"/>
</dbReference>
<evidence type="ECO:0000256" key="4">
    <source>
        <dbReference type="ARBA" id="ARBA00022692"/>
    </source>
</evidence>
<keyword evidence="2" id="KW-0813">Transport</keyword>
<organism evidence="8 9">
    <name type="scientific">Alkalimarinus alittae</name>
    <dbReference type="NCBI Taxonomy" id="2961619"/>
    <lineage>
        <taxon>Bacteria</taxon>
        <taxon>Pseudomonadati</taxon>
        <taxon>Pseudomonadota</taxon>
        <taxon>Gammaproteobacteria</taxon>
        <taxon>Alteromonadales</taxon>
        <taxon>Alteromonadaceae</taxon>
        <taxon>Alkalimarinus</taxon>
    </lineage>
</organism>
<accession>A0ABY6N0S0</accession>
<sequence>MQSPNTYSNARFQSTGVQKLSLGLLMIAIVCLFLADLSIETAEPWQEIGRIGLGMLAPSVLSFPELLSSLASTLAFALLGVTVAALLGMLMAHLFEWRLIRIIAAFIRSIHELFWALLFLQVFGLSTLTGLLAIIIPYTGIFAKVYAETLEESDQTAYNLLPPLTGRWSSHLYARLMVALPQLIHYTQYRLECGIRSSSVLGFVGLPTLGFHLESYFKQGYYSEAAGVLYLFIAVIALMRFWAKRRFIIPLLIMSVAWLPFQTTINFDLVLRFFGHDILPSPLRQGGLLNLESWQQTLDWSITLFNQQALIGSWNTLILTQIALVGSGITALLLYPLISPLFFTRNKRTAGHLFLVILRSIPELILAFIILLITGPSMIPAIFALSWHNGAIIAHLIGRYTEIINLRVDSPKGGDLYAYEVTPRLYKPFLAFLFYRWEVILRESAILGILGIHTLGFFIDSAFEELRFDRALFLILITALLNILVDSVSRTIRRKLRLSTTPNIESLTR</sequence>
<evidence type="ECO:0000256" key="5">
    <source>
        <dbReference type="ARBA" id="ARBA00022989"/>
    </source>
</evidence>
<dbReference type="SUPFAM" id="SSF161098">
    <property type="entry name" value="MetI-like"/>
    <property type="match status" value="2"/>
</dbReference>
<feature type="transmembrane region" description="Helical" evidence="7">
    <location>
        <begin position="350"/>
        <end position="373"/>
    </location>
</feature>
<feature type="transmembrane region" description="Helical" evidence="7">
    <location>
        <begin position="20"/>
        <end position="39"/>
    </location>
</feature>
<keyword evidence="6 7" id="KW-0472">Membrane</keyword>
<dbReference type="PANTHER" id="PTHR30043:SF1">
    <property type="entry name" value="ABC TRANSPORT SYSTEM PERMEASE PROTEIN P69"/>
    <property type="match status" value="1"/>
</dbReference>
<reference evidence="8" key="1">
    <citation type="submission" date="2022-06" db="EMBL/GenBank/DDBJ databases">
        <title>Alkalimarinus sp. nov., isolated from gut of a Alitta virens.</title>
        <authorList>
            <person name="Yang A.I."/>
            <person name="Shin N.-R."/>
        </authorList>
    </citation>
    <scope>NUCLEOTIDE SEQUENCE</scope>
    <source>
        <strain evidence="8">A2M4</strain>
    </source>
</reference>
<evidence type="ECO:0000256" key="3">
    <source>
        <dbReference type="ARBA" id="ARBA00022475"/>
    </source>
</evidence>
<evidence type="ECO:0000256" key="7">
    <source>
        <dbReference type="SAM" id="Phobius"/>
    </source>
</evidence>
<evidence type="ECO:0000256" key="1">
    <source>
        <dbReference type="ARBA" id="ARBA00004651"/>
    </source>
</evidence>
<feature type="transmembrane region" description="Helical" evidence="7">
    <location>
        <begin position="471"/>
        <end position="489"/>
    </location>
</feature>